<dbReference type="Gene3D" id="1.10.10.10">
    <property type="entry name" value="Winged helix-like DNA-binding domain superfamily/Winged helix DNA-binding domain"/>
    <property type="match status" value="1"/>
</dbReference>
<dbReference type="EMBL" id="JABEMB010000012">
    <property type="protein sequence ID" value="NNH04101.1"/>
    <property type="molecule type" value="Genomic_DNA"/>
</dbReference>
<evidence type="ECO:0000256" key="1">
    <source>
        <dbReference type="ARBA" id="ARBA00023015"/>
    </source>
</evidence>
<dbReference type="InterPro" id="IPR005158">
    <property type="entry name" value="BTAD"/>
</dbReference>
<dbReference type="Proteomes" id="UP000543598">
    <property type="component" value="Unassembled WGS sequence"/>
</dbReference>
<reference evidence="4 5" key="1">
    <citation type="submission" date="2020-05" db="EMBL/GenBank/DDBJ databases">
        <title>MicrobeNet Type strains.</title>
        <authorList>
            <person name="Nicholson A.C."/>
        </authorList>
    </citation>
    <scope>NUCLEOTIDE SEQUENCE [LARGE SCALE GENOMIC DNA]</scope>
    <source>
        <strain evidence="4 5">JCM 14282</strain>
    </source>
</reference>
<accession>A0A7Y2M075</accession>
<proteinExistence type="predicted"/>
<keyword evidence="1" id="KW-0805">Transcription regulation</keyword>
<keyword evidence="2" id="KW-0804">Transcription</keyword>
<dbReference type="AlphaFoldDB" id="A0A7Y2M075"/>
<keyword evidence="5" id="KW-1185">Reference proteome</keyword>
<gene>
    <name evidence="4" type="ORF">HLA99_09595</name>
</gene>
<comment type="caution">
    <text evidence="4">The sequence shown here is derived from an EMBL/GenBank/DDBJ whole genome shotgun (WGS) entry which is preliminary data.</text>
</comment>
<dbReference type="GO" id="GO:0006355">
    <property type="term" value="P:regulation of DNA-templated transcription"/>
    <property type="evidence" value="ECO:0007669"/>
    <property type="project" value="TreeGrafter"/>
</dbReference>
<evidence type="ECO:0000256" key="2">
    <source>
        <dbReference type="ARBA" id="ARBA00023163"/>
    </source>
</evidence>
<sequence length="239" mass="26585">MELTCDSLRQRSHASTTLALLPDFELTHDGVPVAVAGREQRLLALLSITTRPMRRTKIAGMLWPDKTHERALMCVRSSLHQLHRLEVNPLIECDRGSIALSPNVHVDWDSAVHVGERVVAGEECECGDPVAMLHHPLLESWWEEWLESEQSRFTELRARALETHSRRLAASGSFARAVRAAMAAVRAEPLRESAYAALIDAQLGEGNRAEAMRTFSQLATILKDELGVPPSFALRAARD</sequence>
<evidence type="ECO:0000313" key="4">
    <source>
        <dbReference type="EMBL" id="NNH04101.1"/>
    </source>
</evidence>
<dbReference type="InterPro" id="IPR036388">
    <property type="entry name" value="WH-like_DNA-bd_sf"/>
</dbReference>
<organism evidence="4 5">
    <name type="scientific">Microbacterium ulmi</name>
    <dbReference type="NCBI Taxonomy" id="179095"/>
    <lineage>
        <taxon>Bacteria</taxon>
        <taxon>Bacillati</taxon>
        <taxon>Actinomycetota</taxon>
        <taxon>Actinomycetes</taxon>
        <taxon>Micrococcales</taxon>
        <taxon>Microbacteriaceae</taxon>
        <taxon>Microbacterium</taxon>
    </lineage>
</organism>
<dbReference type="Gene3D" id="1.25.40.10">
    <property type="entry name" value="Tetratricopeptide repeat domain"/>
    <property type="match status" value="1"/>
</dbReference>
<dbReference type="GO" id="GO:0003677">
    <property type="term" value="F:DNA binding"/>
    <property type="evidence" value="ECO:0007669"/>
    <property type="project" value="TreeGrafter"/>
</dbReference>
<dbReference type="InterPro" id="IPR011990">
    <property type="entry name" value="TPR-like_helical_dom_sf"/>
</dbReference>
<dbReference type="SUPFAM" id="SSF48452">
    <property type="entry name" value="TPR-like"/>
    <property type="match status" value="1"/>
</dbReference>
<feature type="domain" description="Bacterial transcriptional activator" evidence="3">
    <location>
        <begin position="106"/>
        <end position="239"/>
    </location>
</feature>
<dbReference type="Pfam" id="PF03704">
    <property type="entry name" value="BTAD"/>
    <property type="match status" value="1"/>
</dbReference>
<dbReference type="SMART" id="SM01043">
    <property type="entry name" value="BTAD"/>
    <property type="match status" value="1"/>
</dbReference>
<name>A0A7Y2M075_9MICO</name>
<dbReference type="RefSeq" id="WP_167039428.1">
    <property type="nucleotide sequence ID" value="NZ_BAAANA010000001.1"/>
</dbReference>
<evidence type="ECO:0000259" key="3">
    <source>
        <dbReference type="SMART" id="SM01043"/>
    </source>
</evidence>
<dbReference type="PANTHER" id="PTHR35807">
    <property type="entry name" value="TRANSCRIPTIONAL REGULATOR REDD-RELATED"/>
    <property type="match status" value="1"/>
</dbReference>
<evidence type="ECO:0000313" key="5">
    <source>
        <dbReference type="Proteomes" id="UP000543598"/>
    </source>
</evidence>
<dbReference type="InterPro" id="IPR051677">
    <property type="entry name" value="AfsR-DnrI-RedD_regulator"/>
</dbReference>
<dbReference type="PANTHER" id="PTHR35807:SF1">
    <property type="entry name" value="TRANSCRIPTIONAL REGULATOR REDD"/>
    <property type="match status" value="1"/>
</dbReference>
<protein>
    <submittedName>
        <fullName evidence="4">Transcriptional regulator</fullName>
    </submittedName>
</protein>